<dbReference type="EMBL" id="WJQU01000002">
    <property type="protein sequence ID" value="KAJ6641385.1"/>
    <property type="molecule type" value="Genomic_DNA"/>
</dbReference>
<dbReference type="Proteomes" id="UP001151699">
    <property type="component" value="Chromosome B"/>
</dbReference>
<dbReference type="SUPFAM" id="SSF57667">
    <property type="entry name" value="beta-beta-alpha zinc fingers"/>
    <property type="match status" value="5"/>
</dbReference>
<dbReference type="GO" id="GO:0008270">
    <property type="term" value="F:zinc ion binding"/>
    <property type="evidence" value="ECO:0007669"/>
    <property type="project" value="UniProtKB-KW"/>
</dbReference>
<name>A0A9Q0S2U1_9DIPT</name>
<feature type="domain" description="C2H2-type" evidence="19">
    <location>
        <begin position="749"/>
        <end position="776"/>
    </location>
</feature>
<dbReference type="InterPro" id="IPR036236">
    <property type="entry name" value="Znf_C2H2_sf"/>
</dbReference>
<feature type="domain" description="C2H2-type" evidence="19">
    <location>
        <begin position="584"/>
        <end position="611"/>
    </location>
</feature>
<dbReference type="SMART" id="SM00355">
    <property type="entry name" value="ZnF_C2H2"/>
    <property type="match status" value="11"/>
</dbReference>
<keyword evidence="8 17" id="KW-0863">Zinc-finger</keyword>
<keyword evidence="11" id="KW-0805">Transcription regulation</keyword>
<sequence>TVETVIFYYNLSDGFNLELILGVLYISQLVYKNRWTYVFNHGIFLVNQFSRLLRKGDEINDRECRKQIFNRILMLNVQCISIIIAFAGTFFIHTHFIAWTFVAYTHVYTVLVTGVLYFGGMLVIGRLYRILHRQVKISLQLIEKSEKLSEREVSFLSERIDCIASNYQNVTVYAKRFNEVFSIQLMMTFLSSYVVFFNSTAFLLFTLVRSHFEIVKPETPAFIEYIYDGGLMLLYATEFFSIIHVVGIAVEEAKQIQQLIQHHQVLMKPYYRLSNQSLTRSTLEMSVAVTLPTSSIQFRKAFHSANKQSNESVDDWYNRLENLARLCNYGRYLEVLLLDKLIVELDDTILDRLCTQQQQHLSLENVIEFSRKFEVNTKLLHIKPEVTTIKEELNLSDVELDDGTRSNSDDDYDYTDHNPDDVLNTDEPIVQTKSLVDDRPKVFECYLCHKSWPTVGHLTYHFGRHHTLGTITKCPLCGKWLKTPSSLVRHVNMHLSDRPYSCDLCDFSFASAISLKRHMVRHKECTSNAFECFQCQKTFISRRHLRLHRKTHDNPTKSLSEKLDEAVKIRESMKSNRIKMETKFVCEICAKPFDSEKPYDEHMKDHCENEWLCHLCGRKLKTKRNLINHYIVHSGEKPFTCDDCGKVFTCKDKLKLHLKIHKGIRPHVCLICNKAFIQKGHLATHSKSHIEKSFDFKCQQCPQQFTNRTRYELHLRSHSGYECGVCGKTFKKKYHRTDHMRTHTGERPYKCNLCEKSFTQRSALSGHLKWHTTPKLVKKRKFEELIQ</sequence>
<comment type="similarity">
    <text evidence="16">Belongs to the snail C2H2-type zinc-finger protein family.</text>
</comment>
<protein>
    <submittedName>
        <fullName evidence="20">Zinc finger protein</fullName>
    </submittedName>
</protein>
<feature type="transmembrane region" description="Helical" evidence="18">
    <location>
        <begin position="6"/>
        <end position="26"/>
    </location>
</feature>
<feature type="domain" description="C2H2-type" evidence="19">
    <location>
        <begin position="721"/>
        <end position="748"/>
    </location>
</feature>
<organism evidence="20 21">
    <name type="scientific">Pseudolycoriella hygida</name>
    <dbReference type="NCBI Taxonomy" id="35572"/>
    <lineage>
        <taxon>Eukaryota</taxon>
        <taxon>Metazoa</taxon>
        <taxon>Ecdysozoa</taxon>
        <taxon>Arthropoda</taxon>
        <taxon>Hexapoda</taxon>
        <taxon>Insecta</taxon>
        <taxon>Pterygota</taxon>
        <taxon>Neoptera</taxon>
        <taxon>Endopterygota</taxon>
        <taxon>Diptera</taxon>
        <taxon>Nematocera</taxon>
        <taxon>Sciaroidea</taxon>
        <taxon>Sciaridae</taxon>
        <taxon>Pseudolycoriella</taxon>
    </lineage>
</organism>
<keyword evidence="13 18" id="KW-0472">Membrane</keyword>
<dbReference type="FunFam" id="3.30.160.60:FF:001498">
    <property type="entry name" value="Zinc finger protein 404"/>
    <property type="match status" value="1"/>
</dbReference>
<dbReference type="PROSITE" id="PS50157">
    <property type="entry name" value="ZINC_FINGER_C2H2_2"/>
    <property type="match status" value="10"/>
</dbReference>
<feature type="domain" description="C2H2-type" evidence="19">
    <location>
        <begin position="500"/>
        <end position="522"/>
    </location>
</feature>
<reference evidence="20" key="1">
    <citation type="submission" date="2022-07" db="EMBL/GenBank/DDBJ databases">
        <authorList>
            <person name="Trinca V."/>
            <person name="Uliana J.V.C."/>
            <person name="Torres T.T."/>
            <person name="Ward R.J."/>
            <person name="Monesi N."/>
        </authorList>
    </citation>
    <scope>NUCLEOTIDE SEQUENCE</scope>
    <source>
        <strain evidence="20">HSMRA1968</strain>
        <tissue evidence="20">Whole embryos</tissue>
    </source>
</reference>
<feature type="domain" description="C2H2-type" evidence="19">
    <location>
        <begin position="611"/>
        <end position="638"/>
    </location>
</feature>
<evidence type="ECO:0000256" key="18">
    <source>
        <dbReference type="SAM" id="Phobius"/>
    </source>
</evidence>
<dbReference type="PANTHER" id="PTHR24388">
    <property type="entry name" value="ZINC FINGER PROTEIN"/>
    <property type="match status" value="1"/>
</dbReference>
<dbReference type="Gene3D" id="3.30.160.60">
    <property type="entry name" value="Classic Zinc Finger"/>
    <property type="match status" value="8"/>
</dbReference>
<evidence type="ECO:0000256" key="3">
    <source>
        <dbReference type="ARBA" id="ARBA00006991"/>
    </source>
</evidence>
<dbReference type="InterPro" id="IPR013087">
    <property type="entry name" value="Znf_C2H2_type"/>
</dbReference>
<evidence type="ECO:0000256" key="15">
    <source>
        <dbReference type="ARBA" id="ARBA00023242"/>
    </source>
</evidence>
<keyword evidence="4" id="KW-1003">Cell membrane</keyword>
<keyword evidence="6" id="KW-0479">Metal-binding</keyword>
<proteinExistence type="inferred from homology"/>
<accession>A0A9Q0S2U1</accession>
<evidence type="ECO:0000256" key="17">
    <source>
        <dbReference type="PROSITE-ProRule" id="PRU00042"/>
    </source>
</evidence>
<evidence type="ECO:0000256" key="8">
    <source>
        <dbReference type="ARBA" id="ARBA00022771"/>
    </source>
</evidence>
<dbReference type="FunFam" id="3.30.160.60:FF:002349">
    <property type="entry name" value="Zinc finger and BTB domain-containing 40"/>
    <property type="match status" value="1"/>
</dbReference>
<dbReference type="PANTHER" id="PTHR24388:SF54">
    <property type="entry name" value="PROTEIN ESCARGOT"/>
    <property type="match status" value="1"/>
</dbReference>
<feature type="domain" description="C2H2-type" evidence="19">
    <location>
        <begin position="639"/>
        <end position="666"/>
    </location>
</feature>
<dbReference type="AlphaFoldDB" id="A0A9Q0S2U1"/>
<comment type="similarity">
    <text evidence="3">Belongs to the krueppel C2H2-type zinc-finger protein family.</text>
</comment>
<evidence type="ECO:0000256" key="4">
    <source>
        <dbReference type="ARBA" id="ARBA00022475"/>
    </source>
</evidence>
<dbReference type="Pfam" id="PF00096">
    <property type="entry name" value="zf-C2H2"/>
    <property type="match status" value="6"/>
</dbReference>
<dbReference type="GO" id="GO:0000981">
    <property type="term" value="F:DNA-binding transcription factor activity, RNA polymerase II-specific"/>
    <property type="evidence" value="ECO:0007669"/>
    <property type="project" value="TreeGrafter"/>
</dbReference>
<keyword evidence="14" id="KW-0804">Transcription</keyword>
<evidence type="ECO:0000256" key="12">
    <source>
        <dbReference type="ARBA" id="ARBA00023125"/>
    </source>
</evidence>
<evidence type="ECO:0000256" key="13">
    <source>
        <dbReference type="ARBA" id="ARBA00023136"/>
    </source>
</evidence>
<evidence type="ECO:0000313" key="20">
    <source>
        <dbReference type="EMBL" id="KAJ6641385.1"/>
    </source>
</evidence>
<feature type="domain" description="C2H2-type" evidence="19">
    <location>
        <begin position="530"/>
        <end position="557"/>
    </location>
</feature>
<evidence type="ECO:0000256" key="9">
    <source>
        <dbReference type="ARBA" id="ARBA00022833"/>
    </source>
</evidence>
<keyword evidence="10 18" id="KW-1133">Transmembrane helix</keyword>
<dbReference type="GO" id="GO:0000978">
    <property type="term" value="F:RNA polymerase II cis-regulatory region sequence-specific DNA binding"/>
    <property type="evidence" value="ECO:0007669"/>
    <property type="project" value="TreeGrafter"/>
</dbReference>
<dbReference type="GO" id="GO:0050909">
    <property type="term" value="P:sensory perception of taste"/>
    <property type="evidence" value="ECO:0007669"/>
    <property type="project" value="InterPro"/>
</dbReference>
<keyword evidence="12" id="KW-0238">DNA-binding</keyword>
<dbReference type="PROSITE" id="PS00028">
    <property type="entry name" value="ZINC_FINGER_C2H2_1"/>
    <property type="match status" value="9"/>
</dbReference>
<dbReference type="FunFam" id="3.30.160.60:FF:000145">
    <property type="entry name" value="Zinc finger protein 574"/>
    <property type="match status" value="1"/>
</dbReference>
<keyword evidence="21" id="KW-1185">Reference proteome</keyword>
<dbReference type="GO" id="GO:0005886">
    <property type="term" value="C:plasma membrane"/>
    <property type="evidence" value="ECO:0007669"/>
    <property type="project" value="UniProtKB-SubCell"/>
</dbReference>
<dbReference type="FunFam" id="3.30.160.60:FF:001480">
    <property type="entry name" value="Si:cabz01071911.3"/>
    <property type="match status" value="1"/>
</dbReference>
<comment type="subcellular location">
    <subcellularLocation>
        <location evidence="2">Cell membrane</location>
        <topology evidence="2">Multi-pass membrane protein</topology>
    </subcellularLocation>
    <subcellularLocation>
        <location evidence="1">Nucleus</location>
    </subcellularLocation>
</comment>
<keyword evidence="15" id="KW-0539">Nucleus</keyword>
<dbReference type="OrthoDB" id="6077919at2759"/>
<comment type="caution">
    <text evidence="20">The sequence shown here is derived from an EMBL/GenBank/DDBJ whole genome shotgun (WGS) entry which is preliminary data.</text>
</comment>
<dbReference type="InterPro" id="IPR013604">
    <property type="entry name" value="7TM_chemorcpt"/>
</dbReference>
<evidence type="ECO:0000313" key="21">
    <source>
        <dbReference type="Proteomes" id="UP001151699"/>
    </source>
</evidence>
<dbReference type="GO" id="GO:0005634">
    <property type="term" value="C:nucleus"/>
    <property type="evidence" value="ECO:0007669"/>
    <property type="project" value="UniProtKB-SubCell"/>
</dbReference>
<keyword evidence="9" id="KW-0862">Zinc</keyword>
<feature type="domain" description="C2H2-type" evidence="19">
    <location>
        <begin position="667"/>
        <end position="694"/>
    </location>
</feature>
<feature type="transmembrane region" description="Helical" evidence="18">
    <location>
        <begin position="72"/>
        <end position="101"/>
    </location>
</feature>
<evidence type="ECO:0000256" key="1">
    <source>
        <dbReference type="ARBA" id="ARBA00004123"/>
    </source>
</evidence>
<feature type="domain" description="C2H2-type" evidence="19">
    <location>
        <begin position="472"/>
        <end position="499"/>
    </location>
</feature>
<feature type="transmembrane region" description="Helical" evidence="18">
    <location>
        <begin position="107"/>
        <end position="128"/>
    </location>
</feature>
<dbReference type="Pfam" id="PF13894">
    <property type="entry name" value="zf-C2H2_4"/>
    <property type="match status" value="1"/>
</dbReference>
<evidence type="ECO:0000256" key="7">
    <source>
        <dbReference type="ARBA" id="ARBA00022737"/>
    </source>
</evidence>
<feature type="non-terminal residue" evidence="20">
    <location>
        <position position="787"/>
    </location>
</feature>
<dbReference type="FunFam" id="3.30.160.60:FF:000448">
    <property type="entry name" value="RE1-silencing transcription factor A"/>
    <property type="match status" value="1"/>
</dbReference>
<dbReference type="Pfam" id="PF08395">
    <property type="entry name" value="7tm_7"/>
    <property type="match status" value="1"/>
</dbReference>
<feature type="domain" description="C2H2-type" evidence="19">
    <location>
        <begin position="696"/>
        <end position="723"/>
    </location>
</feature>
<evidence type="ECO:0000256" key="6">
    <source>
        <dbReference type="ARBA" id="ARBA00022723"/>
    </source>
</evidence>
<feature type="transmembrane region" description="Helical" evidence="18">
    <location>
        <begin position="185"/>
        <end position="205"/>
    </location>
</feature>
<evidence type="ECO:0000256" key="2">
    <source>
        <dbReference type="ARBA" id="ARBA00004651"/>
    </source>
</evidence>
<gene>
    <name evidence="20" type="primary">ZNF569</name>
    <name evidence="20" type="ORF">Bhyg_06324</name>
</gene>
<evidence type="ECO:0000256" key="16">
    <source>
        <dbReference type="ARBA" id="ARBA00037948"/>
    </source>
</evidence>
<evidence type="ECO:0000256" key="10">
    <source>
        <dbReference type="ARBA" id="ARBA00022989"/>
    </source>
</evidence>
<keyword evidence="5 18" id="KW-0812">Transmembrane</keyword>
<evidence type="ECO:0000256" key="11">
    <source>
        <dbReference type="ARBA" id="ARBA00023015"/>
    </source>
</evidence>
<evidence type="ECO:0000256" key="5">
    <source>
        <dbReference type="ARBA" id="ARBA00022692"/>
    </source>
</evidence>
<evidence type="ECO:0000256" key="14">
    <source>
        <dbReference type="ARBA" id="ARBA00023163"/>
    </source>
</evidence>
<evidence type="ECO:0000259" key="19">
    <source>
        <dbReference type="PROSITE" id="PS50157"/>
    </source>
</evidence>
<dbReference type="InterPro" id="IPR050527">
    <property type="entry name" value="Snail/Krueppel_Znf"/>
</dbReference>
<keyword evidence="7" id="KW-0677">Repeat</keyword>